<dbReference type="EnsemblPlants" id="Ma10_t20620.1">
    <property type="protein sequence ID" value="Ma10_p20620.1"/>
    <property type="gene ID" value="Ma10_g20620"/>
</dbReference>
<reference evidence="1" key="1">
    <citation type="submission" date="2021-03" db="EMBL/GenBank/DDBJ databases">
        <authorList>
            <consortium name="Genoscope - CEA"/>
            <person name="William W."/>
        </authorList>
    </citation>
    <scope>NUCLEOTIDE SEQUENCE</scope>
    <source>
        <strain evidence="1">Doubled-haploid Pahang</strain>
    </source>
</reference>
<dbReference type="Proteomes" id="UP000012960">
    <property type="component" value="Unplaced"/>
</dbReference>
<evidence type="ECO:0000313" key="2">
    <source>
        <dbReference type="EnsemblPlants" id="Ma10_p20620.1"/>
    </source>
</evidence>
<gene>
    <name evidence="1" type="ORF">GSMUA_323570.1</name>
</gene>
<sequence length="44" mass="5093">MKEWPSSSRTSCAQDKQNCWYISQRRFQSGSHNFSPAAWGKLLS</sequence>
<dbReference type="AlphaFoldDB" id="A0A804KYF4"/>
<accession>A0A804KYF4</accession>
<dbReference type="Gramene" id="Ma10_t20620.1">
    <property type="protein sequence ID" value="Ma10_p20620.1"/>
    <property type="gene ID" value="Ma10_g20620"/>
</dbReference>
<keyword evidence="3" id="KW-1185">Reference proteome</keyword>
<name>A0A804KYF4_MUSAM</name>
<protein>
    <submittedName>
        <fullName evidence="1">(wild Malaysian banana) hypothetical protein</fullName>
    </submittedName>
</protein>
<evidence type="ECO:0000313" key="3">
    <source>
        <dbReference type="Proteomes" id="UP000012960"/>
    </source>
</evidence>
<evidence type="ECO:0000313" key="1">
    <source>
        <dbReference type="EMBL" id="CAG1854131.1"/>
    </source>
</evidence>
<organism evidence="2 3">
    <name type="scientific">Musa acuminata subsp. malaccensis</name>
    <name type="common">Wild banana</name>
    <name type="synonym">Musa malaccensis</name>
    <dbReference type="NCBI Taxonomy" id="214687"/>
    <lineage>
        <taxon>Eukaryota</taxon>
        <taxon>Viridiplantae</taxon>
        <taxon>Streptophyta</taxon>
        <taxon>Embryophyta</taxon>
        <taxon>Tracheophyta</taxon>
        <taxon>Spermatophyta</taxon>
        <taxon>Magnoliopsida</taxon>
        <taxon>Liliopsida</taxon>
        <taxon>Zingiberales</taxon>
        <taxon>Musaceae</taxon>
        <taxon>Musa</taxon>
    </lineage>
</organism>
<proteinExistence type="predicted"/>
<dbReference type="EMBL" id="HG996476">
    <property type="protein sequence ID" value="CAG1854131.1"/>
    <property type="molecule type" value="Genomic_DNA"/>
</dbReference>
<reference evidence="2" key="2">
    <citation type="submission" date="2021-05" db="UniProtKB">
        <authorList>
            <consortium name="EnsemblPlants"/>
        </authorList>
    </citation>
    <scope>IDENTIFICATION</scope>
    <source>
        <strain evidence="2">subsp. malaccensis</strain>
    </source>
</reference>
<dbReference type="InParanoid" id="A0A804KYF4"/>